<dbReference type="InterPro" id="IPR036390">
    <property type="entry name" value="WH_DNA-bd_sf"/>
</dbReference>
<dbReference type="InterPro" id="IPR036388">
    <property type="entry name" value="WH-like_DNA-bd_sf"/>
</dbReference>
<organism evidence="2 3">
    <name type="scientific">Parafrankia colletiae</name>
    <dbReference type="NCBI Taxonomy" id="573497"/>
    <lineage>
        <taxon>Bacteria</taxon>
        <taxon>Bacillati</taxon>
        <taxon>Actinomycetota</taxon>
        <taxon>Actinomycetes</taxon>
        <taxon>Frankiales</taxon>
        <taxon>Frankiaceae</taxon>
        <taxon>Parafrankia</taxon>
    </lineage>
</organism>
<comment type="caution">
    <text evidence="2">The sequence shown here is derived from an EMBL/GenBank/DDBJ whole genome shotgun (WGS) entry which is preliminary data.</text>
</comment>
<dbReference type="CDD" id="cd00090">
    <property type="entry name" value="HTH_ARSR"/>
    <property type="match status" value="1"/>
</dbReference>
<dbReference type="Proteomes" id="UP000179627">
    <property type="component" value="Unassembled WGS sequence"/>
</dbReference>
<evidence type="ECO:0000313" key="2">
    <source>
        <dbReference type="EMBL" id="OHV31286.1"/>
    </source>
</evidence>
<sequence>MRLGEQSMPEIGFRQMSAPTRAIVFDVFENPDTSISDIAARVRFPQSQVSVCVARLREAGAVETVTDPRDRRRTLVRLTAATLERADARPPAEIDTAVATAIDSTDPDDVERVKDALRALADLLRPRNQDCDSGTGDA</sequence>
<evidence type="ECO:0000259" key="1">
    <source>
        <dbReference type="Pfam" id="PF13463"/>
    </source>
</evidence>
<reference evidence="3" key="1">
    <citation type="submission" date="2016-07" db="EMBL/GenBank/DDBJ databases">
        <title>Sequence Frankia sp. strain CcI1.17.</title>
        <authorList>
            <person name="Ghodhbane-Gtari F."/>
            <person name="Swanson E."/>
            <person name="Gueddou A."/>
            <person name="Morris K."/>
            <person name="Hezbri K."/>
            <person name="Ktari A."/>
            <person name="Nouioui I."/>
            <person name="Abebe-Akele F."/>
            <person name="Simpson S."/>
            <person name="Thomas K."/>
            <person name="Gtari M."/>
            <person name="Tisa L.S."/>
            <person name="Hurst S."/>
        </authorList>
    </citation>
    <scope>NUCLEOTIDE SEQUENCE [LARGE SCALE GENOMIC DNA]</scope>
    <source>
        <strain evidence="3">Cc1.17</strain>
    </source>
</reference>
<evidence type="ECO:0000313" key="3">
    <source>
        <dbReference type="Proteomes" id="UP000179627"/>
    </source>
</evidence>
<dbReference type="AlphaFoldDB" id="A0A1S1QCF6"/>
<dbReference type="Gene3D" id="1.10.10.10">
    <property type="entry name" value="Winged helix-like DNA-binding domain superfamily/Winged helix DNA-binding domain"/>
    <property type="match status" value="1"/>
</dbReference>
<dbReference type="InterPro" id="IPR000835">
    <property type="entry name" value="HTH_MarR-typ"/>
</dbReference>
<dbReference type="InterPro" id="IPR011991">
    <property type="entry name" value="ArsR-like_HTH"/>
</dbReference>
<name>A0A1S1QCF6_9ACTN</name>
<feature type="domain" description="HTH marR-type" evidence="1">
    <location>
        <begin position="16"/>
        <end position="81"/>
    </location>
</feature>
<proteinExistence type="predicted"/>
<dbReference type="SUPFAM" id="SSF46785">
    <property type="entry name" value="Winged helix' DNA-binding domain"/>
    <property type="match status" value="1"/>
</dbReference>
<protein>
    <submittedName>
        <fullName evidence="2">MarR family transcriptional regulator</fullName>
    </submittedName>
</protein>
<dbReference type="Pfam" id="PF13463">
    <property type="entry name" value="HTH_27"/>
    <property type="match status" value="1"/>
</dbReference>
<dbReference type="GO" id="GO:0006950">
    <property type="term" value="P:response to stress"/>
    <property type="evidence" value="ECO:0007669"/>
    <property type="project" value="TreeGrafter"/>
</dbReference>
<gene>
    <name evidence="2" type="ORF">CC117_26640</name>
</gene>
<dbReference type="InterPro" id="IPR039422">
    <property type="entry name" value="MarR/SlyA-like"/>
</dbReference>
<dbReference type="EMBL" id="MBLM01000146">
    <property type="protein sequence ID" value="OHV31286.1"/>
    <property type="molecule type" value="Genomic_DNA"/>
</dbReference>
<dbReference type="PANTHER" id="PTHR33164:SF57">
    <property type="entry name" value="MARR-FAMILY TRANSCRIPTIONAL REGULATOR"/>
    <property type="match status" value="1"/>
</dbReference>
<dbReference type="PANTHER" id="PTHR33164">
    <property type="entry name" value="TRANSCRIPTIONAL REGULATOR, MARR FAMILY"/>
    <property type="match status" value="1"/>
</dbReference>
<keyword evidence="3" id="KW-1185">Reference proteome</keyword>
<accession>A0A1S1QCF6</accession>
<dbReference type="GO" id="GO:0003700">
    <property type="term" value="F:DNA-binding transcription factor activity"/>
    <property type="evidence" value="ECO:0007669"/>
    <property type="project" value="InterPro"/>
</dbReference>